<sequence length="64" mass="6940">MGDMILALITVSIGTFSVLRFARRSRMLHPNEAHKGAGVIHFDGHLVMQRPFVVAHGSVAFAPA</sequence>
<evidence type="ECO:0000313" key="3">
    <source>
        <dbReference type="Proteomes" id="UP000184514"/>
    </source>
</evidence>
<name>A0A1L9P1A3_9RHOB</name>
<keyword evidence="3" id="KW-1185">Reference proteome</keyword>
<protein>
    <submittedName>
        <fullName evidence="2">Uncharacterized protein</fullName>
    </submittedName>
</protein>
<dbReference type="EMBL" id="MLCB01000038">
    <property type="protein sequence ID" value="OJI95271.1"/>
    <property type="molecule type" value="Genomic_DNA"/>
</dbReference>
<organism evidence="2 3">
    <name type="scientific">Planktotalea frisia</name>
    <dbReference type="NCBI Taxonomy" id="696762"/>
    <lineage>
        <taxon>Bacteria</taxon>
        <taxon>Pseudomonadati</taxon>
        <taxon>Pseudomonadota</taxon>
        <taxon>Alphaproteobacteria</taxon>
        <taxon>Rhodobacterales</taxon>
        <taxon>Paracoccaceae</taxon>
        <taxon>Planktotalea</taxon>
    </lineage>
</organism>
<evidence type="ECO:0000256" key="1">
    <source>
        <dbReference type="SAM" id="Phobius"/>
    </source>
</evidence>
<feature type="transmembrane region" description="Helical" evidence="1">
    <location>
        <begin position="6"/>
        <end position="22"/>
    </location>
</feature>
<keyword evidence="1" id="KW-1133">Transmembrane helix</keyword>
<dbReference type="Proteomes" id="UP000184514">
    <property type="component" value="Unassembled WGS sequence"/>
</dbReference>
<accession>A0A1L9P1A3</accession>
<keyword evidence="1" id="KW-0812">Transmembrane</keyword>
<evidence type="ECO:0000313" key="2">
    <source>
        <dbReference type="EMBL" id="OJI95271.1"/>
    </source>
</evidence>
<dbReference type="AlphaFoldDB" id="A0A1L9P1A3"/>
<reference evidence="2 3" key="1">
    <citation type="submission" date="2016-10" db="EMBL/GenBank/DDBJ databases">
        <title>Genome sequence of Planktotalea frisia SH6-1.</title>
        <authorList>
            <person name="Poehlein A."/>
            <person name="Bakenhus I."/>
            <person name="Voget S."/>
            <person name="Brinkhoff T."/>
            <person name="Simon M."/>
        </authorList>
    </citation>
    <scope>NUCLEOTIDE SEQUENCE [LARGE SCALE GENOMIC DNA]</scope>
    <source>
        <strain evidence="2 3">SH6-1</strain>
    </source>
</reference>
<gene>
    <name evidence="2" type="ORF">PFRI_04820</name>
</gene>
<comment type="caution">
    <text evidence="2">The sequence shown here is derived from an EMBL/GenBank/DDBJ whole genome shotgun (WGS) entry which is preliminary data.</text>
</comment>
<keyword evidence="1" id="KW-0472">Membrane</keyword>
<proteinExistence type="predicted"/>